<dbReference type="EMBL" id="JAQQWI010000007">
    <property type="protein sequence ID" value="KAK8028312.1"/>
    <property type="molecule type" value="Genomic_DNA"/>
</dbReference>
<accession>A0ABR1S8Y6</accession>
<reference evidence="1 2" key="1">
    <citation type="submission" date="2023-01" db="EMBL/GenBank/DDBJ databases">
        <title>Analysis of 21 Apiospora genomes using comparative genomics revels a genus with tremendous synthesis potential of carbohydrate active enzymes and secondary metabolites.</title>
        <authorList>
            <person name="Sorensen T."/>
        </authorList>
    </citation>
    <scope>NUCLEOTIDE SEQUENCE [LARGE SCALE GENOMIC DNA]</scope>
    <source>
        <strain evidence="1 2">CBS 20057</strain>
    </source>
</reference>
<dbReference type="Proteomes" id="UP001396898">
    <property type="component" value="Unassembled WGS sequence"/>
</dbReference>
<comment type="caution">
    <text evidence="1">The sequence shown here is derived from an EMBL/GenBank/DDBJ whole genome shotgun (WGS) entry which is preliminary data.</text>
</comment>
<name>A0ABR1S8Y6_9PEZI</name>
<keyword evidence="2" id="KW-1185">Reference proteome</keyword>
<proteinExistence type="predicted"/>
<evidence type="ECO:0000313" key="2">
    <source>
        <dbReference type="Proteomes" id="UP001396898"/>
    </source>
</evidence>
<protein>
    <submittedName>
        <fullName evidence="1">Uncharacterized protein</fullName>
    </submittedName>
</protein>
<organism evidence="1 2">
    <name type="scientific">Apiospora marii</name>
    <dbReference type="NCBI Taxonomy" id="335849"/>
    <lineage>
        <taxon>Eukaryota</taxon>
        <taxon>Fungi</taxon>
        <taxon>Dikarya</taxon>
        <taxon>Ascomycota</taxon>
        <taxon>Pezizomycotina</taxon>
        <taxon>Sordariomycetes</taxon>
        <taxon>Xylariomycetidae</taxon>
        <taxon>Amphisphaeriales</taxon>
        <taxon>Apiosporaceae</taxon>
        <taxon>Apiospora</taxon>
    </lineage>
</organism>
<sequence length="108" mass="11847">MGNRQRIINKLGDRGSGPGLTETTFQAVLFLQWGSQTPNPVLWVMMGGPQQTDVPLVSDSITTGQGPGSHGRVRDDDRQSMILSDWVLAFHRFSSDSLAVARPRRGVQ</sequence>
<gene>
    <name evidence="1" type="ORF">PG991_005368</name>
</gene>
<evidence type="ECO:0000313" key="1">
    <source>
        <dbReference type="EMBL" id="KAK8028312.1"/>
    </source>
</evidence>